<keyword evidence="2" id="KW-0808">Transferase</keyword>
<sequence length="470" mass="54840">MQSRLRYDDVAWEKSEAVTDGWVRQFLEPVVLQPVGRFLVRHHPGDAVEFSFLERGAYNISFQMKYKNANTAIIRFSQPGATMFPEEKIRNEVATMRYICDQTSIPVPYVHHWGTKKESPLELSPFIIMDYIDHDINMYDALNIPGCSKEDRGTLDPDISEAKLETLYRGVASILLQLSQPHLSQIGSLDQVDDFTWKVTYRPLSMSMNTLIQLGSLPQSKLPITTFDTTSSYFEALAELHIAHLINQRNNAIDSAEDCQRKLVARYLFRKLARQHRPFKLWCDDFRPANILMNEELKIVGVVDWEFTFAAPVEFSFAPPWWLLIEKPEYWPRGLDNWCSEYERRLQTFLSAMRYQEDKAIEQGWLKSTQRLSGPMQDSWESGDFWIGYAARNNFAFDLIYWHKIDLRFFGPTSSPINDVWKQRLDLLEPEERADIERFMAIKLEQMKTRALAWDPDDYTKEVAGKGSEK</sequence>
<reference evidence="3" key="1">
    <citation type="submission" date="2017-12" db="EMBL/GenBank/DDBJ databases">
        <authorList>
            <consortium name="DOE Joint Genome Institute"/>
            <person name="Mondo S.J."/>
            <person name="Kjaerbolling I."/>
            <person name="Vesth T.C."/>
            <person name="Frisvad J.C."/>
            <person name="Nybo J.L."/>
            <person name="Theobald S."/>
            <person name="Kuo A."/>
            <person name="Bowyer P."/>
            <person name="Matsuda Y."/>
            <person name="Lyhne E.K."/>
            <person name="Kogle M.E."/>
            <person name="Clum A."/>
            <person name="Lipzen A."/>
            <person name="Salamov A."/>
            <person name="Ngan C.Y."/>
            <person name="Daum C."/>
            <person name="Chiniquy J."/>
            <person name="Barry K."/>
            <person name="LaButti K."/>
            <person name="Haridas S."/>
            <person name="Simmons B.A."/>
            <person name="Magnuson J.K."/>
            <person name="Mortensen U.H."/>
            <person name="Larsen T.O."/>
            <person name="Grigoriev I.V."/>
            <person name="Baker S.E."/>
            <person name="Andersen M.R."/>
            <person name="Nordberg H.P."/>
            <person name="Cantor M.N."/>
            <person name="Hua S.X."/>
        </authorList>
    </citation>
    <scope>NUCLEOTIDE SEQUENCE [LARGE SCALE GENOMIC DNA]</scope>
    <source>
        <strain evidence="3">IBT 19404</strain>
    </source>
</reference>
<gene>
    <name evidence="2" type="ORF">BDW42DRAFT_182837</name>
</gene>
<dbReference type="SUPFAM" id="SSF56112">
    <property type="entry name" value="Protein kinase-like (PK-like)"/>
    <property type="match status" value="1"/>
</dbReference>
<protein>
    <submittedName>
        <fullName evidence="2">Kinase-like domain-containing protein</fullName>
    </submittedName>
</protein>
<dbReference type="Gene3D" id="3.90.1200.10">
    <property type="match status" value="1"/>
</dbReference>
<dbReference type="InterPro" id="IPR051678">
    <property type="entry name" value="AGP_Transferase"/>
</dbReference>
<dbReference type="InterPro" id="IPR011009">
    <property type="entry name" value="Kinase-like_dom_sf"/>
</dbReference>
<dbReference type="Gene3D" id="3.30.200.20">
    <property type="entry name" value="Phosphorylase Kinase, domain 1"/>
    <property type="match status" value="1"/>
</dbReference>
<dbReference type="Proteomes" id="UP000235023">
    <property type="component" value="Unassembled WGS sequence"/>
</dbReference>
<dbReference type="EMBL" id="KZ559502">
    <property type="protein sequence ID" value="PLN85790.1"/>
    <property type="molecule type" value="Genomic_DNA"/>
</dbReference>
<dbReference type="AlphaFoldDB" id="A0A2J5I771"/>
<evidence type="ECO:0000313" key="2">
    <source>
        <dbReference type="EMBL" id="PLN85790.1"/>
    </source>
</evidence>
<organism evidence="2 3">
    <name type="scientific">Aspergillus taichungensis</name>
    <dbReference type="NCBI Taxonomy" id="482145"/>
    <lineage>
        <taxon>Eukaryota</taxon>
        <taxon>Fungi</taxon>
        <taxon>Dikarya</taxon>
        <taxon>Ascomycota</taxon>
        <taxon>Pezizomycotina</taxon>
        <taxon>Eurotiomycetes</taxon>
        <taxon>Eurotiomycetidae</taxon>
        <taxon>Eurotiales</taxon>
        <taxon>Aspergillaceae</taxon>
        <taxon>Aspergillus</taxon>
        <taxon>Aspergillus subgen. Circumdati</taxon>
    </lineage>
</organism>
<dbReference type="OrthoDB" id="5412996at2759"/>
<dbReference type="GO" id="GO:0016301">
    <property type="term" value="F:kinase activity"/>
    <property type="evidence" value="ECO:0007669"/>
    <property type="project" value="UniProtKB-KW"/>
</dbReference>
<evidence type="ECO:0000259" key="1">
    <source>
        <dbReference type="Pfam" id="PF01636"/>
    </source>
</evidence>
<keyword evidence="3" id="KW-1185">Reference proteome</keyword>
<name>A0A2J5I771_9EURO</name>
<dbReference type="PANTHER" id="PTHR21310">
    <property type="entry name" value="AMINOGLYCOSIDE PHOSPHOTRANSFERASE-RELATED-RELATED"/>
    <property type="match status" value="1"/>
</dbReference>
<accession>A0A2J5I771</accession>
<evidence type="ECO:0000313" key="3">
    <source>
        <dbReference type="Proteomes" id="UP000235023"/>
    </source>
</evidence>
<dbReference type="InterPro" id="IPR002575">
    <property type="entry name" value="Aminoglycoside_PTrfase"/>
</dbReference>
<proteinExistence type="predicted"/>
<keyword evidence="2" id="KW-0418">Kinase</keyword>
<dbReference type="Pfam" id="PF01636">
    <property type="entry name" value="APH"/>
    <property type="match status" value="1"/>
</dbReference>
<dbReference type="PANTHER" id="PTHR21310:SF37">
    <property type="entry name" value="AMINOGLYCOSIDE PHOSPHOTRANSFERASE DOMAIN-CONTAINING PROTEIN"/>
    <property type="match status" value="1"/>
</dbReference>
<feature type="domain" description="Aminoglycoside phosphotransferase" evidence="1">
    <location>
        <begin position="51"/>
        <end position="323"/>
    </location>
</feature>